<evidence type="ECO:0000256" key="1">
    <source>
        <dbReference type="ARBA" id="ARBA00004496"/>
    </source>
</evidence>
<evidence type="ECO:0000313" key="13">
    <source>
        <dbReference type="Proteomes" id="UP000425960"/>
    </source>
</evidence>
<dbReference type="CDD" id="cd00383">
    <property type="entry name" value="trans_reg_C"/>
    <property type="match status" value="1"/>
</dbReference>
<evidence type="ECO:0000256" key="6">
    <source>
        <dbReference type="ARBA" id="ARBA00023125"/>
    </source>
</evidence>
<dbReference type="Proteomes" id="UP000425960">
    <property type="component" value="Chromosome"/>
</dbReference>
<dbReference type="PROSITE" id="PS50110">
    <property type="entry name" value="RESPONSE_REGULATORY"/>
    <property type="match status" value="1"/>
</dbReference>
<dbReference type="SUPFAM" id="SSF52172">
    <property type="entry name" value="CheY-like"/>
    <property type="match status" value="1"/>
</dbReference>
<dbReference type="GO" id="GO:0000976">
    <property type="term" value="F:transcription cis-regulatory region binding"/>
    <property type="evidence" value="ECO:0007669"/>
    <property type="project" value="TreeGrafter"/>
</dbReference>
<keyword evidence="3 8" id="KW-0597">Phosphoprotein</keyword>
<evidence type="ECO:0000256" key="8">
    <source>
        <dbReference type="PROSITE-ProRule" id="PRU00169"/>
    </source>
</evidence>
<evidence type="ECO:0000256" key="4">
    <source>
        <dbReference type="ARBA" id="ARBA00023012"/>
    </source>
</evidence>
<dbReference type="InterPro" id="IPR036388">
    <property type="entry name" value="WH-like_DNA-bd_sf"/>
</dbReference>
<dbReference type="KEGG" id="dov:DSCO28_62840"/>
<gene>
    <name evidence="12" type="primary">rstA</name>
    <name evidence="12" type="ORF">DSCO28_62840</name>
</gene>
<evidence type="ECO:0000256" key="5">
    <source>
        <dbReference type="ARBA" id="ARBA00023015"/>
    </source>
</evidence>
<evidence type="ECO:0000256" key="7">
    <source>
        <dbReference type="ARBA" id="ARBA00023163"/>
    </source>
</evidence>
<dbReference type="Pfam" id="PF00486">
    <property type="entry name" value="Trans_reg_C"/>
    <property type="match status" value="1"/>
</dbReference>
<dbReference type="Gene3D" id="6.10.250.690">
    <property type="match status" value="1"/>
</dbReference>
<keyword evidence="2" id="KW-0963">Cytoplasm</keyword>
<sequence>MNDLKDISRKGEHRHPMVQSEKRPTIFICEPDHGPTHPLVAYLTAKAYDVHCIPDSSQAVDEIVTRLPDLVLLDTHLPLAGGYEVCSMVRTNYSGPILFQGQESDEASQLLAFERGADDYITMPISPALLTARIRAHLKRSHGMASGRQIRVGDLVVDAGLRAVSLDGQPIDLTTMQFELLWYLAKRSGRVVPREELYEALYNEKYNGFDRSVDVYISRIRHQLGDDADNPYYLKTVRGVGYLFAGHDGNGH</sequence>
<dbReference type="EMBL" id="AP021876">
    <property type="protein sequence ID" value="BBO85718.1"/>
    <property type="molecule type" value="Genomic_DNA"/>
</dbReference>
<organism evidence="12 13">
    <name type="scientific">Desulfosarcina ovata subsp. sediminis</name>
    <dbReference type="NCBI Taxonomy" id="885957"/>
    <lineage>
        <taxon>Bacteria</taxon>
        <taxon>Pseudomonadati</taxon>
        <taxon>Thermodesulfobacteriota</taxon>
        <taxon>Desulfobacteria</taxon>
        <taxon>Desulfobacterales</taxon>
        <taxon>Desulfosarcinaceae</taxon>
        <taxon>Desulfosarcina</taxon>
    </lineage>
</organism>
<evidence type="ECO:0000256" key="9">
    <source>
        <dbReference type="PROSITE-ProRule" id="PRU01091"/>
    </source>
</evidence>
<feature type="DNA-binding region" description="OmpR/PhoB-type" evidence="9">
    <location>
        <begin position="147"/>
        <end position="246"/>
    </location>
</feature>
<dbReference type="InterPro" id="IPR011006">
    <property type="entry name" value="CheY-like_superfamily"/>
</dbReference>
<dbReference type="InterPro" id="IPR001867">
    <property type="entry name" value="OmpR/PhoB-type_DNA-bd"/>
</dbReference>
<feature type="domain" description="OmpR/PhoB-type" evidence="11">
    <location>
        <begin position="147"/>
        <end position="246"/>
    </location>
</feature>
<dbReference type="SUPFAM" id="SSF46894">
    <property type="entry name" value="C-terminal effector domain of the bipartite response regulators"/>
    <property type="match status" value="1"/>
</dbReference>
<comment type="subcellular location">
    <subcellularLocation>
        <location evidence="1">Cytoplasm</location>
    </subcellularLocation>
</comment>
<dbReference type="SMART" id="SM00862">
    <property type="entry name" value="Trans_reg_C"/>
    <property type="match status" value="1"/>
</dbReference>
<dbReference type="PANTHER" id="PTHR48111">
    <property type="entry name" value="REGULATOR OF RPOS"/>
    <property type="match status" value="1"/>
</dbReference>
<dbReference type="PANTHER" id="PTHR48111:SF1">
    <property type="entry name" value="TWO-COMPONENT RESPONSE REGULATOR ORR33"/>
    <property type="match status" value="1"/>
</dbReference>
<evidence type="ECO:0000256" key="3">
    <source>
        <dbReference type="ARBA" id="ARBA00022553"/>
    </source>
</evidence>
<dbReference type="Gene3D" id="1.10.10.10">
    <property type="entry name" value="Winged helix-like DNA-binding domain superfamily/Winged helix DNA-binding domain"/>
    <property type="match status" value="1"/>
</dbReference>
<accession>A0A5K7ZZU4</accession>
<dbReference type="SMART" id="SM00448">
    <property type="entry name" value="REC"/>
    <property type="match status" value="1"/>
</dbReference>
<name>A0A5K7ZZU4_9BACT</name>
<keyword evidence="4" id="KW-0902">Two-component regulatory system</keyword>
<evidence type="ECO:0000256" key="2">
    <source>
        <dbReference type="ARBA" id="ARBA00022490"/>
    </source>
</evidence>
<feature type="modified residue" description="4-aspartylphosphate" evidence="8">
    <location>
        <position position="74"/>
    </location>
</feature>
<dbReference type="InterPro" id="IPR016032">
    <property type="entry name" value="Sig_transdc_resp-reg_C-effctor"/>
</dbReference>
<evidence type="ECO:0000313" key="12">
    <source>
        <dbReference type="EMBL" id="BBO85718.1"/>
    </source>
</evidence>
<dbReference type="GO" id="GO:0006355">
    <property type="term" value="P:regulation of DNA-templated transcription"/>
    <property type="evidence" value="ECO:0007669"/>
    <property type="project" value="InterPro"/>
</dbReference>
<dbReference type="Pfam" id="PF00072">
    <property type="entry name" value="Response_reg"/>
    <property type="match status" value="1"/>
</dbReference>
<keyword evidence="6 9" id="KW-0238">DNA-binding</keyword>
<evidence type="ECO:0000259" key="10">
    <source>
        <dbReference type="PROSITE" id="PS50110"/>
    </source>
</evidence>
<dbReference type="InterPro" id="IPR039420">
    <property type="entry name" value="WalR-like"/>
</dbReference>
<keyword evidence="5" id="KW-0805">Transcription regulation</keyword>
<proteinExistence type="predicted"/>
<dbReference type="AlphaFoldDB" id="A0A5K7ZZU4"/>
<dbReference type="FunFam" id="1.10.10.10:FF:000099">
    <property type="entry name" value="Two-component system response regulator TorR"/>
    <property type="match status" value="1"/>
</dbReference>
<evidence type="ECO:0000259" key="11">
    <source>
        <dbReference type="PROSITE" id="PS51755"/>
    </source>
</evidence>
<dbReference type="InterPro" id="IPR001789">
    <property type="entry name" value="Sig_transdc_resp-reg_receiver"/>
</dbReference>
<dbReference type="Gene3D" id="3.40.50.2300">
    <property type="match status" value="1"/>
</dbReference>
<reference evidence="12 13" key="1">
    <citation type="submission" date="2019-11" db="EMBL/GenBank/DDBJ databases">
        <title>Comparative genomics of hydrocarbon-degrading Desulfosarcina strains.</title>
        <authorList>
            <person name="Watanabe M."/>
            <person name="Kojima H."/>
            <person name="Fukui M."/>
        </authorList>
    </citation>
    <scope>NUCLEOTIDE SEQUENCE [LARGE SCALE GENOMIC DNA]</scope>
    <source>
        <strain evidence="12 13">28bB2T</strain>
    </source>
</reference>
<keyword evidence="7" id="KW-0804">Transcription</keyword>
<dbReference type="GO" id="GO:0032993">
    <property type="term" value="C:protein-DNA complex"/>
    <property type="evidence" value="ECO:0007669"/>
    <property type="project" value="TreeGrafter"/>
</dbReference>
<feature type="domain" description="Response regulatory" evidence="10">
    <location>
        <begin position="25"/>
        <end position="138"/>
    </location>
</feature>
<dbReference type="GO" id="GO:0000156">
    <property type="term" value="F:phosphorelay response regulator activity"/>
    <property type="evidence" value="ECO:0007669"/>
    <property type="project" value="TreeGrafter"/>
</dbReference>
<dbReference type="PROSITE" id="PS51755">
    <property type="entry name" value="OMPR_PHOB"/>
    <property type="match status" value="1"/>
</dbReference>
<dbReference type="GO" id="GO:0005829">
    <property type="term" value="C:cytosol"/>
    <property type="evidence" value="ECO:0007669"/>
    <property type="project" value="TreeGrafter"/>
</dbReference>
<protein>
    <submittedName>
        <fullName evidence="12">DNA-binding response regulator</fullName>
    </submittedName>
</protein>